<name>A0ABR4BQM7_9HELO</name>
<feature type="region of interest" description="Disordered" evidence="1">
    <location>
        <begin position="102"/>
        <end position="121"/>
    </location>
</feature>
<dbReference type="Proteomes" id="UP001595075">
    <property type="component" value="Unassembled WGS sequence"/>
</dbReference>
<evidence type="ECO:0000256" key="1">
    <source>
        <dbReference type="SAM" id="MobiDB-lite"/>
    </source>
</evidence>
<proteinExistence type="predicted"/>
<evidence type="ECO:0000313" key="3">
    <source>
        <dbReference type="Proteomes" id="UP001595075"/>
    </source>
</evidence>
<gene>
    <name evidence="2" type="ORF">VTL71DRAFT_9827</name>
</gene>
<sequence>MIFTSIITMIDPANQPVTTLRRLDAVEQIVVAAVEDRLVARVQSLVDLSLGLGQGNGMGNGGLGIGGLGGWGIGNRQVLTGYFVQRGTAVVESWGAVICEDAGGEHEEGGDGHGESLHFGR</sequence>
<reference evidence="2 3" key="1">
    <citation type="journal article" date="2024" name="Commun. Biol.">
        <title>Comparative genomic analysis of thermophilic fungi reveals convergent evolutionary adaptations and gene losses.</title>
        <authorList>
            <person name="Steindorff A.S."/>
            <person name="Aguilar-Pontes M.V."/>
            <person name="Robinson A.J."/>
            <person name="Andreopoulos B."/>
            <person name="LaButti K."/>
            <person name="Kuo A."/>
            <person name="Mondo S."/>
            <person name="Riley R."/>
            <person name="Otillar R."/>
            <person name="Haridas S."/>
            <person name="Lipzen A."/>
            <person name="Grimwood J."/>
            <person name="Schmutz J."/>
            <person name="Clum A."/>
            <person name="Reid I.D."/>
            <person name="Moisan M.C."/>
            <person name="Butler G."/>
            <person name="Nguyen T.T.M."/>
            <person name="Dewar K."/>
            <person name="Conant G."/>
            <person name="Drula E."/>
            <person name="Henrissat B."/>
            <person name="Hansel C."/>
            <person name="Singer S."/>
            <person name="Hutchinson M.I."/>
            <person name="de Vries R.P."/>
            <person name="Natvig D.O."/>
            <person name="Powell A.J."/>
            <person name="Tsang A."/>
            <person name="Grigoriev I.V."/>
        </authorList>
    </citation>
    <scope>NUCLEOTIDE SEQUENCE [LARGE SCALE GENOMIC DNA]</scope>
    <source>
        <strain evidence="2 3">CBS 494.80</strain>
    </source>
</reference>
<protein>
    <submittedName>
        <fullName evidence="2">Uncharacterized protein</fullName>
    </submittedName>
</protein>
<evidence type="ECO:0000313" key="2">
    <source>
        <dbReference type="EMBL" id="KAL2060005.1"/>
    </source>
</evidence>
<dbReference type="EMBL" id="JAZHXI010000024">
    <property type="protein sequence ID" value="KAL2060005.1"/>
    <property type="molecule type" value="Genomic_DNA"/>
</dbReference>
<comment type="caution">
    <text evidence="2">The sequence shown here is derived from an EMBL/GenBank/DDBJ whole genome shotgun (WGS) entry which is preliminary data.</text>
</comment>
<keyword evidence="3" id="KW-1185">Reference proteome</keyword>
<feature type="compositionally biased region" description="Basic and acidic residues" evidence="1">
    <location>
        <begin position="103"/>
        <end position="121"/>
    </location>
</feature>
<organism evidence="2 3">
    <name type="scientific">Oculimacula yallundae</name>
    <dbReference type="NCBI Taxonomy" id="86028"/>
    <lineage>
        <taxon>Eukaryota</taxon>
        <taxon>Fungi</taxon>
        <taxon>Dikarya</taxon>
        <taxon>Ascomycota</taxon>
        <taxon>Pezizomycotina</taxon>
        <taxon>Leotiomycetes</taxon>
        <taxon>Helotiales</taxon>
        <taxon>Ploettnerulaceae</taxon>
        <taxon>Oculimacula</taxon>
    </lineage>
</organism>
<accession>A0ABR4BQM7</accession>